<dbReference type="Gene3D" id="2.40.70.10">
    <property type="entry name" value="Acid Proteases"/>
    <property type="match status" value="2"/>
</dbReference>
<evidence type="ECO:0000256" key="9">
    <source>
        <dbReference type="SAM" id="MobiDB-lite"/>
    </source>
</evidence>
<keyword evidence="1" id="KW-0645">Protease</keyword>
<dbReference type="SUPFAM" id="SSF50630">
    <property type="entry name" value="Acid proteases"/>
    <property type="match status" value="1"/>
</dbReference>
<evidence type="ECO:0000256" key="7">
    <source>
        <dbReference type="ARBA" id="ARBA00022918"/>
    </source>
</evidence>
<feature type="region of interest" description="Disordered" evidence="9">
    <location>
        <begin position="443"/>
        <end position="494"/>
    </location>
</feature>
<dbReference type="CDD" id="cd00303">
    <property type="entry name" value="retropepsin_like"/>
    <property type="match status" value="2"/>
</dbReference>
<dbReference type="InterPro" id="IPR050951">
    <property type="entry name" value="Retrovirus_Pol_polyprotein"/>
</dbReference>
<feature type="domain" description="Reverse transcriptase" evidence="10">
    <location>
        <begin position="802"/>
        <end position="981"/>
    </location>
</feature>
<protein>
    <recommendedName>
        <fullName evidence="10">Reverse transcriptase domain-containing protein</fullName>
    </recommendedName>
</protein>
<evidence type="ECO:0000313" key="11">
    <source>
        <dbReference type="EMBL" id="KAD3068763.1"/>
    </source>
</evidence>
<dbReference type="Pfam" id="PF05918">
    <property type="entry name" value="API5"/>
    <property type="match status" value="2"/>
</dbReference>
<dbReference type="PANTHER" id="PTHR37984">
    <property type="entry name" value="PROTEIN CBG26694"/>
    <property type="match status" value="1"/>
</dbReference>
<reference evidence="11 12" key="1">
    <citation type="submission" date="2019-05" db="EMBL/GenBank/DDBJ databases">
        <title>Mikania micrantha, genome provides insights into the molecular mechanism of rapid growth.</title>
        <authorList>
            <person name="Liu B."/>
        </authorList>
    </citation>
    <scope>NUCLEOTIDE SEQUENCE [LARGE SCALE GENOMIC DNA]</scope>
    <source>
        <strain evidence="11">NLD-2019</strain>
        <tissue evidence="11">Leaf</tissue>
    </source>
</reference>
<dbReference type="CDD" id="cd09274">
    <property type="entry name" value="RNase_HI_RT_Ty3"/>
    <property type="match status" value="1"/>
</dbReference>
<dbReference type="SUPFAM" id="SSF48371">
    <property type="entry name" value="ARM repeat"/>
    <property type="match status" value="1"/>
</dbReference>
<dbReference type="EMBL" id="SZYD01000017">
    <property type="protein sequence ID" value="KAD3068763.1"/>
    <property type="molecule type" value="Genomic_DNA"/>
</dbReference>
<dbReference type="PANTHER" id="PTHR37984:SF5">
    <property type="entry name" value="PROTEIN NYNRIN-LIKE"/>
    <property type="match status" value="1"/>
</dbReference>
<evidence type="ECO:0000256" key="4">
    <source>
        <dbReference type="ARBA" id="ARBA00022722"/>
    </source>
</evidence>
<keyword evidence="8" id="KW-0511">Multifunctional enzyme</keyword>
<dbReference type="Pfam" id="PF17919">
    <property type="entry name" value="RT_RNaseH_2"/>
    <property type="match status" value="1"/>
</dbReference>
<evidence type="ECO:0000256" key="1">
    <source>
        <dbReference type="ARBA" id="ARBA00022670"/>
    </source>
</evidence>
<evidence type="ECO:0000256" key="3">
    <source>
        <dbReference type="ARBA" id="ARBA00022695"/>
    </source>
</evidence>
<keyword evidence="7" id="KW-0695">RNA-directed DNA polymerase</keyword>
<keyword evidence="6" id="KW-0378">Hydrolase</keyword>
<dbReference type="OrthoDB" id="2013610at2759"/>
<comment type="caution">
    <text evidence="11">The sequence shown here is derived from an EMBL/GenBank/DDBJ whole genome shotgun (WGS) entry which is preliminary data.</text>
</comment>
<evidence type="ECO:0000259" key="10">
    <source>
        <dbReference type="PROSITE" id="PS50878"/>
    </source>
</evidence>
<keyword evidence="5" id="KW-0255">Endonuclease</keyword>
<dbReference type="Gene3D" id="3.30.70.270">
    <property type="match status" value="3"/>
</dbReference>
<proteinExistence type="predicted"/>
<dbReference type="InterPro" id="IPR043128">
    <property type="entry name" value="Rev_trsase/Diguanyl_cyclase"/>
</dbReference>
<dbReference type="FunFam" id="3.10.20.370:FF:000001">
    <property type="entry name" value="Retrovirus-related Pol polyprotein from transposon 17.6-like protein"/>
    <property type="match status" value="1"/>
</dbReference>
<dbReference type="CDD" id="cd01647">
    <property type="entry name" value="RT_LTR"/>
    <property type="match status" value="2"/>
</dbReference>
<dbReference type="FunFam" id="3.10.10.10:FF:000007">
    <property type="entry name" value="Retrovirus-related Pol polyprotein from transposon 17.6-like Protein"/>
    <property type="match status" value="1"/>
</dbReference>
<dbReference type="GO" id="GO:0008233">
    <property type="term" value="F:peptidase activity"/>
    <property type="evidence" value="ECO:0007669"/>
    <property type="project" value="UniProtKB-KW"/>
</dbReference>
<evidence type="ECO:0000313" key="12">
    <source>
        <dbReference type="Proteomes" id="UP000326396"/>
    </source>
</evidence>
<dbReference type="Pfam" id="PF00078">
    <property type="entry name" value="RVT_1"/>
    <property type="match status" value="2"/>
</dbReference>
<keyword evidence="12" id="KW-1185">Reference proteome</keyword>
<evidence type="ECO:0000256" key="5">
    <source>
        <dbReference type="ARBA" id="ARBA00022759"/>
    </source>
</evidence>
<evidence type="ECO:0000256" key="2">
    <source>
        <dbReference type="ARBA" id="ARBA00022679"/>
    </source>
</evidence>
<keyword evidence="3" id="KW-0548">Nucleotidyltransferase</keyword>
<gene>
    <name evidence="11" type="ORF">E3N88_36643</name>
</gene>
<dbReference type="InterPro" id="IPR000477">
    <property type="entry name" value="RT_dom"/>
</dbReference>
<feature type="compositionally biased region" description="Polar residues" evidence="9">
    <location>
        <begin position="443"/>
        <end position="453"/>
    </location>
</feature>
<dbReference type="Pfam" id="PF08284">
    <property type="entry name" value="RVP_2"/>
    <property type="match status" value="2"/>
</dbReference>
<dbReference type="InterPro" id="IPR043502">
    <property type="entry name" value="DNA/RNA_pol_sf"/>
</dbReference>
<evidence type="ECO:0000256" key="6">
    <source>
        <dbReference type="ARBA" id="ARBA00022801"/>
    </source>
</evidence>
<dbReference type="InterPro" id="IPR041577">
    <property type="entry name" value="RT_RNaseH_2"/>
</dbReference>
<dbReference type="SUPFAM" id="SSF56672">
    <property type="entry name" value="DNA/RNA polymerases"/>
    <property type="match status" value="2"/>
</dbReference>
<dbReference type="InterPro" id="IPR016024">
    <property type="entry name" value="ARM-type_fold"/>
</dbReference>
<sequence length="1577" mass="177177">MADASNDAKDIEKLYVYGERLSEAKDKYQNVEDYKNIIHAARSSSVKARQLAAQLIPRFFKFFPSLSGSAVDAHLDLCEAEELGIRVQAIRGLPLFCKDTPEHISKIVDILAQLLIAEENVERDAVHKALLSSLRQDVKDMLATSLTALFKHIESADEPATDDNLRERTLIFIWDKVFPLKSELLKPQEQMERHITDLIKKSLQDVTGAEFKMFMDFLKSLSIFVEKAPTKRVQELFEIIQGQADLDAQFSISDGDHVDRLISCLYMALPFFIRGASSSKFLNYSNKHILPVFDKLPEERKVDLLKNLAESSSYAAPQDSRQILPSVVQLLKKYMPQRKTEEMNFTYVELTGKPSDRLGEDFTEFYTDFIERLSFVEDLTKATMKKLTQPFNMQKTQQQNTTIGLRTCNNILLMTQPLHAKLPSFIGDKRINLSWNEAVKTVAPTNTSGSTEKGFQPRSEGFHLGSSTKPGSSFAIDSGQSNSRERGVRSLSRTEWEERRKKGLCFRCGQQFGPTHKCPEGKLRILLLGDDEIDSSEGAHWLLEADGTGEPPDSTLTGTCLALESAGLLVDTGGAKTLRFEGELQGISVSMMVDSGATHNFVSQRLVLALGLPVCSFSGIRIQLGDGYFVQVQDRCLGLPITIDSCHFLIDALVFETGNLDVILGMAWLQSLGEVVHDWQKAWMKFTHEGHSVMLHGNTWQQPVKAGLNQWLATNDFFAPPTSGHSQLTISNPSSLTPVQLSDISTILTFFESIFLPPSGLPPLRSHAHSIILNSSAPVCVRPYRYPHIQKSEIERQVSELLQLGMIRPSKSSYSSPVILVRKKDNSWRMCVDYHALNEATVLDKYPIPVVDELLDELYGAHFFSKLDLKSGYNQIRMSEDSIDKTAFRTHDGHYEYLVMPFGLTNAPTTFQAIMNDIFRPLLRRKVVIFFDDILIYSPSWETHLADLYEVLNILLKHQFKVNKQKCSFGQSTTEYLGHIIDSKGVSMDPKKIEAVMAWPVPKNLKGLRGDIDKVPPLKVYSRKKNRVTTAKVGTALSVAVPGCIFVETKGCPDLSEVLILIDGGSTHNFISDVLVSELKLVSQPVTPFGVQIGNGVVIRCSDICKNLTVQVNELKIAQDFYPFSLGGADLVLGIQWLATLNTVQANWKEMFMIFIVDAEFIQSSTSPFSSPVLLVKKKDNTWRMCVDYRALNKITIADKYPIPNIDELLDELYGATAFSKLDLRSGYYQVRVTPQDIEKAAFHTHSGHYDVEEEKISAVKSWPIPSTVKEVRGFLGLTGYYRCFVRNYGLIARPLTALTKKDGFLWSEAALKAFNDLKRALLSTPVLRLPDFSKPFVIECDASSDGVGAILSQEDHPVAYFSKGFSPSNQFKSAYDRELLALVLAVQKWSHYLLGLHFLIRTDHYTLKFLLEQRITTAEQQRLLLKLMPYDFSIIHKAGKENKGADALSRRPHSGELLALIVPYCVEVADIKSGLQNDSFTSELIKKVQEDPTSVPNFSFVDQFLFHQGRLVIPEDVRNFVQQCVICQQQKYQTLAPVGLLQPLPIPTQIWEDVSMDFIAGLPPSNRFDTILVVVD</sequence>
<feature type="compositionally biased region" description="Basic and acidic residues" evidence="9">
    <location>
        <begin position="483"/>
        <end position="494"/>
    </location>
</feature>
<dbReference type="Proteomes" id="UP000326396">
    <property type="component" value="Linkage Group LG7"/>
</dbReference>
<keyword evidence="2" id="KW-0808">Transferase</keyword>
<dbReference type="Gene3D" id="3.10.20.370">
    <property type="match status" value="1"/>
</dbReference>
<dbReference type="GO" id="GO:0003964">
    <property type="term" value="F:RNA-directed DNA polymerase activity"/>
    <property type="evidence" value="ECO:0007669"/>
    <property type="project" value="UniProtKB-KW"/>
</dbReference>
<evidence type="ECO:0000256" key="8">
    <source>
        <dbReference type="ARBA" id="ARBA00023268"/>
    </source>
</evidence>
<accession>A0A5N6M713</accession>
<keyword evidence="4" id="KW-0540">Nuclease</keyword>
<dbReference type="InterPro" id="IPR008383">
    <property type="entry name" value="API5"/>
</dbReference>
<dbReference type="FunFam" id="3.30.70.270:FF:000020">
    <property type="entry name" value="Transposon Tf2-6 polyprotein-like Protein"/>
    <property type="match status" value="1"/>
</dbReference>
<dbReference type="Gene3D" id="3.10.10.10">
    <property type="entry name" value="HIV Type 1 Reverse Transcriptase, subunit A, domain 1"/>
    <property type="match status" value="1"/>
</dbReference>
<dbReference type="PROSITE" id="PS50878">
    <property type="entry name" value="RT_POL"/>
    <property type="match status" value="1"/>
</dbReference>
<name>A0A5N6M713_9ASTR</name>
<dbReference type="InterPro" id="IPR021109">
    <property type="entry name" value="Peptidase_aspartic_dom_sf"/>
</dbReference>
<organism evidence="11 12">
    <name type="scientific">Mikania micrantha</name>
    <name type="common">bitter vine</name>
    <dbReference type="NCBI Taxonomy" id="192012"/>
    <lineage>
        <taxon>Eukaryota</taxon>
        <taxon>Viridiplantae</taxon>
        <taxon>Streptophyta</taxon>
        <taxon>Embryophyta</taxon>
        <taxon>Tracheophyta</taxon>
        <taxon>Spermatophyta</taxon>
        <taxon>Magnoliopsida</taxon>
        <taxon>eudicotyledons</taxon>
        <taxon>Gunneridae</taxon>
        <taxon>Pentapetalae</taxon>
        <taxon>asterids</taxon>
        <taxon>campanulids</taxon>
        <taxon>Asterales</taxon>
        <taxon>Asteraceae</taxon>
        <taxon>Asteroideae</taxon>
        <taxon>Heliantheae alliance</taxon>
        <taxon>Eupatorieae</taxon>
        <taxon>Mikania</taxon>
    </lineage>
</organism>
<dbReference type="GO" id="GO:0006508">
    <property type="term" value="P:proteolysis"/>
    <property type="evidence" value="ECO:0007669"/>
    <property type="project" value="UniProtKB-KW"/>
</dbReference>
<dbReference type="GO" id="GO:0004519">
    <property type="term" value="F:endonuclease activity"/>
    <property type="evidence" value="ECO:0007669"/>
    <property type="project" value="UniProtKB-KW"/>
</dbReference>